<organism evidence="1 2">
    <name type="scientific">Myotis myotis</name>
    <name type="common">Greater mouse-eared bat</name>
    <name type="synonym">Vespertilio myotis</name>
    <dbReference type="NCBI Taxonomy" id="51298"/>
    <lineage>
        <taxon>Eukaryota</taxon>
        <taxon>Metazoa</taxon>
        <taxon>Chordata</taxon>
        <taxon>Craniata</taxon>
        <taxon>Vertebrata</taxon>
        <taxon>Euteleostomi</taxon>
        <taxon>Mammalia</taxon>
        <taxon>Eutheria</taxon>
        <taxon>Laurasiatheria</taxon>
        <taxon>Chiroptera</taxon>
        <taxon>Yangochiroptera</taxon>
        <taxon>Vespertilionidae</taxon>
        <taxon>Myotis</taxon>
    </lineage>
</organism>
<sequence>MTSRWGRVLKKTVPHGFCFLPRSVFSVEKPCFSQPSCSPLLRPVSAFGSVSRGIKLLCPLPCHLWELTSPFLAVLLLVWPVCLLPLSVGKGFFLCTWICLPLEALLSISGSLFLLTSFSPVPGTYSSRPILLLPSPCSDQGLAGHRGGRLWPGSDCSSVFYACCCRAVPFLGRKGPLSTPAGHPPSLIS</sequence>
<gene>
    <name evidence="1" type="ORF">mMyoMyo1_009606</name>
</gene>
<dbReference type="EMBL" id="JABWUV010000002">
    <property type="protein sequence ID" value="KAF6378678.1"/>
    <property type="molecule type" value="Genomic_DNA"/>
</dbReference>
<keyword evidence="2" id="KW-1185">Reference proteome</keyword>
<name>A0A7J7ZX45_MYOMY</name>
<reference evidence="1 2" key="1">
    <citation type="journal article" date="2020" name="Nature">
        <title>Six reference-quality genomes reveal evolution of bat adaptations.</title>
        <authorList>
            <person name="Jebb D."/>
            <person name="Huang Z."/>
            <person name="Pippel M."/>
            <person name="Hughes G.M."/>
            <person name="Lavrichenko K."/>
            <person name="Devanna P."/>
            <person name="Winkler S."/>
            <person name="Jermiin L.S."/>
            <person name="Skirmuntt E.C."/>
            <person name="Katzourakis A."/>
            <person name="Burkitt-Gray L."/>
            <person name="Ray D.A."/>
            <person name="Sullivan K.A.M."/>
            <person name="Roscito J.G."/>
            <person name="Kirilenko B.M."/>
            <person name="Davalos L.M."/>
            <person name="Corthals A.P."/>
            <person name="Power M.L."/>
            <person name="Jones G."/>
            <person name="Ransome R.D."/>
            <person name="Dechmann D.K.N."/>
            <person name="Locatelli A.G."/>
            <person name="Puechmaille S.J."/>
            <person name="Fedrigo O."/>
            <person name="Jarvis E.D."/>
            <person name="Hiller M."/>
            <person name="Vernes S.C."/>
            <person name="Myers E.W."/>
            <person name="Teeling E.C."/>
        </authorList>
    </citation>
    <scope>NUCLEOTIDE SEQUENCE [LARGE SCALE GENOMIC DNA]</scope>
    <source>
        <strain evidence="1">MMyoMyo1</strain>
        <tissue evidence="1">Flight muscle</tissue>
    </source>
</reference>
<dbReference type="AlphaFoldDB" id="A0A7J7ZX45"/>
<evidence type="ECO:0000313" key="2">
    <source>
        <dbReference type="Proteomes" id="UP000527355"/>
    </source>
</evidence>
<protein>
    <submittedName>
        <fullName evidence="1">Uncharacterized protein</fullName>
    </submittedName>
</protein>
<proteinExistence type="predicted"/>
<dbReference type="Proteomes" id="UP000527355">
    <property type="component" value="Unassembled WGS sequence"/>
</dbReference>
<accession>A0A7J7ZX45</accession>
<comment type="caution">
    <text evidence="1">The sequence shown here is derived from an EMBL/GenBank/DDBJ whole genome shotgun (WGS) entry which is preliminary data.</text>
</comment>
<evidence type="ECO:0000313" key="1">
    <source>
        <dbReference type="EMBL" id="KAF6378678.1"/>
    </source>
</evidence>